<feature type="transmembrane region" description="Helical" evidence="1">
    <location>
        <begin position="6"/>
        <end position="24"/>
    </location>
</feature>
<keyword evidence="1" id="KW-0812">Transmembrane</keyword>
<accession>A0AAD8E4P7</accession>
<feature type="non-terminal residue" evidence="2">
    <location>
        <position position="58"/>
    </location>
</feature>
<keyword evidence="1" id="KW-1133">Transmembrane helix</keyword>
<proteinExistence type="predicted"/>
<dbReference type="Gene3D" id="1.20.1250.20">
    <property type="entry name" value="MFS general substrate transporter like domains"/>
    <property type="match status" value="1"/>
</dbReference>
<evidence type="ECO:0000313" key="2">
    <source>
        <dbReference type="EMBL" id="KAJ9577165.1"/>
    </source>
</evidence>
<evidence type="ECO:0000313" key="3">
    <source>
        <dbReference type="Proteomes" id="UP001233999"/>
    </source>
</evidence>
<protein>
    <submittedName>
        <fullName evidence="2">Uncharacterized protein</fullName>
    </submittedName>
</protein>
<sequence length="58" mass="6280">HVKTALALLGKLGALACFATMYLYSSELFPTILRAVAMGHLGFWARVGSLLSPQLIFL</sequence>
<feature type="non-terminal residue" evidence="2">
    <location>
        <position position="1"/>
    </location>
</feature>
<gene>
    <name evidence="2" type="ORF">L9F63_006287</name>
</gene>
<dbReference type="AlphaFoldDB" id="A0AAD8E4P7"/>
<name>A0AAD8E4P7_DIPPU</name>
<dbReference type="InterPro" id="IPR036259">
    <property type="entry name" value="MFS_trans_sf"/>
</dbReference>
<reference evidence="2" key="2">
    <citation type="submission" date="2023-05" db="EMBL/GenBank/DDBJ databases">
        <authorList>
            <person name="Fouks B."/>
        </authorList>
    </citation>
    <scope>NUCLEOTIDE SEQUENCE</scope>
    <source>
        <strain evidence="2">Stay&amp;Tobe</strain>
        <tissue evidence="2">Testes</tissue>
    </source>
</reference>
<reference evidence="2" key="1">
    <citation type="journal article" date="2023" name="IScience">
        <title>Live-bearing cockroach genome reveals convergent evolutionary mechanisms linked to viviparity in insects and beyond.</title>
        <authorList>
            <person name="Fouks B."/>
            <person name="Harrison M.C."/>
            <person name="Mikhailova A.A."/>
            <person name="Marchal E."/>
            <person name="English S."/>
            <person name="Carruthers M."/>
            <person name="Jennings E.C."/>
            <person name="Chiamaka E.L."/>
            <person name="Frigard R.A."/>
            <person name="Pippel M."/>
            <person name="Attardo G.M."/>
            <person name="Benoit J.B."/>
            <person name="Bornberg-Bauer E."/>
            <person name="Tobe S.S."/>
        </authorList>
    </citation>
    <scope>NUCLEOTIDE SEQUENCE</scope>
    <source>
        <strain evidence="2">Stay&amp;Tobe</strain>
    </source>
</reference>
<organism evidence="2 3">
    <name type="scientific">Diploptera punctata</name>
    <name type="common">Pacific beetle cockroach</name>
    <dbReference type="NCBI Taxonomy" id="6984"/>
    <lineage>
        <taxon>Eukaryota</taxon>
        <taxon>Metazoa</taxon>
        <taxon>Ecdysozoa</taxon>
        <taxon>Arthropoda</taxon>
        <taxon>Hexapoda</taxon>
        <taxon>Insecta</taxon>
        <taxon>Pterygota</taxon>
        <taxon>Neoptera</taxon>
        <taxon>Polyneoptera</taxon>
        <taxon>Dictyoptera</taxon>
        <taxon>Blattodea</taxon>
        <taxon>Blaberoidea</taxon>
        <taxon>Blaberidae</taxon>
        <taxon>Diplopterinae</taxon>
        <taxon>Diploptera</taxon>
    </lineage>
</organism>
<comment type="caution">
    <text evidence="2">The sequence shown here is derived from an EMBL/GenBank/DDBJ whole genome shotgun (WGS) entry which is preliminary data.</text>
</comment>
<keyword evidence="1" id="KW-0472">Membrane</keyword>
<dbReference type="EMBL" id="JASPKZ010009372">
    <property type="protein sequence ID" value="KAJ9577165.1"/>
    <property type="molecule type" value="Genomic_DNA"/>
</dbReference>
<dbReference type="Proteomes" id="UP001233999">
    <property type="component" value="Unassembled WGS sequence"/>
</dbReference>
<keyword evidence="3" id="KW-1185">Reference proteome</keyword>
<evidence type="ECO:0000256" key="1">
    <source>
        <dbReference type="SAM" id="Phobius"/>
    </source>
</evidence>
<dbReference type="SUPFAM" id="SSF103473">
    <property type="entry name" value="MFS general substrate transporter"/>
    <property type="match status" value="1"/>
</dbReference>